<protein>
    <submittedName>
        <fullName evidence="3">Uncharacterized protein</fullName>
    </submittedName>
</protein>
<organism evidence="3 4">
    <name type="scientific">Hermetia illucens</name>
    <name type="common">Black soldier fly</name>
    <dbReference type="NCBI Taxonomy" id="343691"/>
    <lineage>
        <taxon>Eukaryota</taxon>
        <taxon>Metazoa</taxon>
        <taxon>Ecdysozoa</taxon>
        <taxon>Arthropoda</taxon>
        <taxon>Hexapoda</taxon>
        <taxon>Insecta</taxon>
        <taxon>Pterygota</taxon>
        <taxon>Neoptera</taxon>
        <taxon>Endopterygota</taxon>
        <taxon>Diptera</taxon>
        <taxon>Brachycera</taxon>
        <taxon>Stratiomyomorpha</taxon>
        <taxon>Stratiomyidae</taxon>
        <taxon>Hermetiinae</taxon>
        <taxon>Hermetia</taxon>
    </lineage>
</organism>
<feature type="region of interest" description="Disordered" evidence="2">
    <location>
        <begin position="402"/>
        <end position="422"/>
    </location>
</feature>
<evidence type="ECO:0000256" key="1">
    <source>
        <dbReference type="SAM" id="Coils"/>
    </source>
</evidence>
<dbReference type="Proteomes" id="UP000594454">
    <property type="component" value="Chromosome 1"/>
</dbReference>
<dbReference type="EMBL" id="LR899009">
    <property type="protein sequence ID" value="CAD7078382.1"/>
    <property type="molecule type" value="Genomic_DNA"/>
</dbReference>
<feature type="compositionally biased region" description="Polar residues" evidence="2">
    <location>
        <begin position="402"/>
        <end position="414"/>
    </location>
</feature>
<evidence type="ECO:0000313" key="3">
    <source>
        <dbReference type="EMBL" id="CAD7078382.1"/>
    </source>
</evidence>
<dbReference type="OrthoDB" id="6598508at2759"/>
<proteinExistence type="predicted"/>
<dbReference type="InParanoid" id="A0A7R8UEB1"/>
<keyword evidence="1" id="KW-0175">Coiled coil</keyword>
<gene>
    <name evidence="3" type="ORF">HERILL_LOCUS1653</name>
</gene>
<feature type="compositionally biased region" description="Polar residues" evidence="2">
    <location>
        <begin position="210"/>
        <end position="224"/>
    </location>
</feature>
<sequence length="1035" mass="116055">MYTYDSFFMNLPNILKSFQGRASKGSDHSLDRQTVKKSREKGNQNRKSEKSTISSQKSPFKSKYASDKQFARAPFGHSGLSSKSFSRRHIQDNGTTFYAKPAKFGKIAKELKKQPAVDINLSSVKKGKPLKRYSPIHGSSDEQHYDDDPLTNGSTYSSSSIHISMSDKSSSSRSPENPPRHRKCYTNSKHAEFTKTLKLLDKGQSKDIKVSQSAGNLKRNSSSGDEMKYASADDIHSYAEKEDAILSDKDIQKSNSNIYKTPSKSENRLFNGNSNSTITITKPVTPTKEEVTFSSFAPDINAANILDPKSDCDQSKCNLNYFYKGTDNKMNLEGSDISGVKILLRGDLLGALNCLFPQLNLVASETNPKRPLLDPNFSYFSDSSDILIETFALARKLYSEQSAKADTNNTSPNEKLSDSSSFSSLQSDKVKYPYSFDELPFRSAEQDFNGENHGNSCKLHGNSPQLSLRSIVSAKDIHTSSNPRNSSSTIKLASSSSSQHILKSSHSEPKIPNAAARSHNTRLNMSLESFVDEQKRAASSTPYDRLKPYRGIESIMTEIEKLPTNCQDRTFFPEKQESPTRLELNSHKRSLYSSVLKSSVFKDTASSIAEKKTIHHNGYHNSEASQWCEKATEQKPVFKVNNDSDHKVDNFNHTLHSDDNTPTKTTPITDLRPPICYDLDELEKDITKSLEKLVDEADDPIILNQYNMQYSNASTNLYGLNNPPTSQYFHNQTQKFNETCYRKPPIANSGLNSLQNRLNFLRTKGRPSDFEQFFNPLAFNTQLTAQFFRQENITNNINSMPMDNMNHVNQLFPKADVAKLATVNTPYYQQSPGNNFERDIKELLTRYPQIMQNTATSINQQNILTGNNTNITANTTPFDLTSLYAHLATAKVQSTPLPHTLTKPNCNDENMILNQFIASQSLDNMYTNNAALNRYQISSNKFPSQIPLDYGKQGHSSGLGSMGMVDQENFPAPHYLEGSNCGGNSSSGIRTIISVSDLEKQALEQYRNSEESINARYDVLEKEAEEQYNNCLSQK</sequence>
<feature type="region of interest" description="Disordered" evidence="2">
    <location>
        <begin position="20"/>
        <end position="66"/>
    </location>
</feature>
<feature type="compositionally biased region" description="Basic and acidic residues" evidence="2">
    <location>
        <begin position="40"/>
        <end position="50"/>
    </location>
</feature>
<name>A0A7R8UEB1_HERIL</name>
<feature type="coiled-coil region" evidence="1">
    <location>
        <begin position="1003"/>
        <end position="1030"/>
    </location>
</feature>
<feature type="region of interest" description="Disordered" evidence="2">
    <location>
        <begin position="204"/>
        <end position="227"/>
    </location>
</feature>
<feature type="region of interest" description="Disordered" evidence="2">
    <location>
        <begin position="129"/>
        <end position="188"/>
    </location>
</feature>
<evidence type="ECO:0000256" key="2">
    <source>
        <dbReference type="SAM" id="MobiDB-lite"/>
    </source>
</evidence>
<feature type="region of interest" description="Disordered" evidence="2">
    <location>
        <begin position="477"/>
        <end position="518"/>
    </location>
</feature>
<reference evidence="3 4" key="1">
    <citation type="submission" date="2020-11" db="EMBL/GenBank/DDBJ databases">
        <authorList>
            <person name="Wallbank WR R."/>
            <person name="Pardo Diaz C."/>
            <person name="Kozak K."/>
            <person name="Martin S."/>
            <person name="Jiggins C."/>
            <person name="Moest M."/>
            <person name="Warren A I."/>
            <person name="Generalovic N T."/>
            <person name="Byers J.R.P. K."/>
            <person name="Montejo-Kovacevich G."/>
            <person name="Yen C E."/>
        </authorList>
    </citation>
    <scope>NUCLEOTIDE SEQUENCE [LARGE SCALE GENOMIC DNA]</scope>
</reference>
<keyword evidence="4" id="KW-1185">Reference proteome</keyword>
<feature type="compositionally biased region" description="Basic and acidic residues" evidence="2">
    <location>
        <begin position="24"/>
        <end position="34"/>
    </location>
</feature>
<feature type="compositionally biased region" description="Low complexity" evidence="2">
    <location>
        <begin position="486"/>
        <end position="504"/>
    </location>
</feature>
<dbReference type="AlphaFoldDB" id="A0A7R8UEB1"/>
<feature type="compositionally biased region" description="Low complexity" evidence="2">
    <location>
        <begin position="154"/>
        <end position="174"/>
    </location>
</feature>
<accession>A0A7R8UEB1</accession>
<evidence type="ECO:0000313" key="4">
    <source>
        <dbReference type="Proteomes" id="UP000594454"/>
    </source>
</evidence>